<dbReference type="SUPFAM" id="SSF56529">
    <property type="entry name" value="FAH"/>
    <property type="match status" value="1"/>
</dbReference>
<organism evidence="1 2">
    <name type="scientific">Weissella bombi</name>
    <dbReference type="NCBI Taxonomy" id="1505725"/>
    <lineage>
        <taxon>Bacteria</taxon>
        <taxon>Bacillati</taxon>
        <taxon>Bacillota</taxon>
        <taxon>Bacilli</taxon>
        <taxon>Lactobacillales</taxon>
        <taxon>Lactobacillaceae</taxon>
        <taxon>Weissella</taxon>
    </lineage>
</organism>
<dbReference type="OrthoDB" id="9792137at2"/>
<dbReference type="Gene3D" id="3.90.850.10">
    <property type="entry name" value="Fumarylacetoacetase-like, C-terminal domain"/>
    <property type="match status" value="1"/>
</dbReference>
<name>A0A1C3Z0H1_9LACO</name>
<dbReference type="AlphaFoldDB" id="A0A1C3Z0H1"/>
<dbReference type="Proteomes" id="UP000199268">
    <property type="component" value="Unassembled WGS sequence"/>
</dbReference>
<sequence>MTNQDFAKILYDAYTNQQPLLQDNYANQLDNEKDAYDVQQALMALKAESIGGYKISLTSEETQKMFDSDSPLYGAQVISHFQQSPVTLTSEQTLDPLAEVELMFTAKEDLSPDDSLTDLMNKTLIAPAIEVPDSRFSDWFPGLSKYLVIADAAVGGYVVYGQQVETADYFKNPDELAAVATVLYHNDEEIKTGNATEVLGNPLLSLQWLVAKLASQNRQLVAGQHVSSGTFLLPEHLTAGTWRASFSHYLGDVVVKVQ</sequence>
<proteinExistence type="predicted"/>
<accession>A0A1C3Z0H1</accession>
<dbReference type="PANTHER" id="PTHR30143">
    <property type="entry name" value="ACID HYDRATASE"/>
    <property type="match status" value="1"/>
</dbReference>
<gene>
    <name evidence="1" type="ORF">GA0061074_101241</name>
</gene>
<dbReference type="InterPro" id="IPR036663">
    <property type="entry name" value="Fumarylacetoacetase_C_sf"/>
</dbReference>
<dbReference type="RefSeq" id="WP_092461279.1">
    <property type="nucleotide sequence ID" value="NZ_BJEE01000002.1"/>
</dbReference>
<dbReference type="GO" id="GO:0008684">
    <property type="term" value="F:2-oxopent-4-enoate hydratase activity"/>
    <property type="evidence" value="ECO:0007669"/>
    <property type="project" value="TreeGrafter"/>
</dbReference>
<evidence type="ECO:0000313" key="1">
    <source>
        <dbReference type="EMBL" id="SCB75884.1"/>
    </source>
</evidence>
<dbReference type="STRING" id="1505725.GA0061074_101241"/>
<dbReference type="PANTHER" id="PTHR30143:SF0">
    <property type="entry name" value="2-KETO-4-PENTENOATE HYDRATASE"/>
    <property type="match status" value="1"/>
</dbReference>
<dbReference type="EMBL" id="FMAO01000001">
    <property type="protein sequence ID" value="SCB75884.1"/>
    <property type="molecule type" value="Genomic_DNA"/>
</dbReference>
<reference evidence="2" key="1">
    <citation type="submission" date="2016-08" db="EMBL/GenBank/DDBJ databases">
        <authorList>
            <person name="Varghese N."/>
            <person name="Submissions Spin"/>
        </authorList>
    </citation>
    <scope>NUCLEOTIDE SEQUENCE [LARGE SCALE GENOMIC DNA]</scope>
    <source>
        <strain evidence="2">R-53094</strain>
    </source>
</reference>
<dbReference type="InterPro" id="IPR050772">
    <property type="entry name" value="Hydratase-Decarb/MhpD_sf"/>
</dbReference>
<keyword evidence="2" id="KW-1185">Reference proteome</keyword>
<evidence type="ECO:0000313" key="2">
    <source>
        <dbReference type="Proteomes" id="UP000199268"/>
    </source>
</evidence>
<dbReference type="GO" id="GO:0005737">
    <property type="term" value="C:cytoplasm"/>
    <property type="evidence" value="ECO:0007669"/>
    <property type="project" value="TreeGrafter"/>
</dbReference>
<protein>
    <submittedName>
        <fullName evidence="1">2-oxo-hept-3-ene-1,7-dioate hydratase</fullName>
    </submittedName>
</protein>